<dbReference type="Proteomes" id="UP000054937">
    <property type="component" value="Unassembled WGS sequence"/>
</dbReference>
<sequence>MNESNYWYQYNNMSNINLNAQKLSGPKKQQLNLEQNPVNPVGHQDSTETLDDENGSQTDFQETHIKKIIRDSDFSAYQLLEVLKVRRTQLLETTNASLRAHLKIIQETLNQLYKEQGFYEQQDELAQNYSETDLDSDASVSQNLDYIQEENSCDQENQYNSNDDKHQSQAIKNIAGFIKNDLYEQQESIKNFSNNGNLNIKHQRNSTVAPQYLIKRSTFEQKKTGDLEFKKSNKSQQNNLGIYYGNQDQNSQNHSRKISIIQFSGSQKGKQNKNLLKL</sequence>
<organism evidence="2 3">
    <name type="scientific">Pseudocohnilembus persalinus</name>
    <name type="common">Ciliate</name>
    <dbReference type="NCBI Taxonomy" id="266149"/>
    <lineage>
        <taxon>Eukaryota</taxon>
        <taxon>Sar</taxon>
        <taxon>Alveolata</taxon>
        <taxon>Ciliophora</taxon>
        <taxon>Intramacronucleata</taxon>
        <taxon>Oligohymenophorea</taxon>
        <taxon>Scuticociliatia</taxon>
        <taxon>Philasterida</taxon>
        <taxon>Pseudocohnilembidae</taxon>
        <taxon>Pseudocohnilembus</taxon>
    </lineage>
</organism>
<keyword evidence="3" id="KW-1185">Reference proteome</keyword>
<evidence type="ECO:0000313" key="2">
    <source>
        <dbReference type="EMBL" id="KRX10764.1"/>
    </source>
</evidence>
<dbReference type="AlphaFoldDB" id="A0A0V0R8D4"/>
<evidence type="ECO:0000313" key="3">
    <source>
        <dbReference type="Proteomes" id="UP000054937"/>
    </source>
</evidence>
<dbReference type="InParanoid" id="A0A0V0R8D4"/>
<name>A0A0V0R8D4_PSEPJ</name>
<protein>
    <submittedName>
        <fullName evidence="2">Uncharacterized protein</fullName>
    </submittedName>
</protein>
<accession>A0A0V0R8D4</accession>
<proteinExistence type="predicted"/>
<reference evidence="2 3" key="1">
    <citation type="journal article" date="2015" name="Sci. Rep.">
        <title>Genome of the facultative scuticociliatosis pathogen Pseudocohnilembus persalinus provides insight into its virulence through horizontal gene transfer.</title>
        <authorList>
            <person name="Xiong J."/>
            <person name="Wang G."/>
            <person name="Cheng J."/>
            <person name="Tian M."/>
            <person name="Pan X."/>
            <person name="Warren A."/>
            <person name="Jiang C."/>
            <person name="Yuan D."/>
            <person name="Miao W."/>
        </authorList>
    </citation>
    <scope>NUCLEOTIDE SEQUENCE [LARGE SCALE GENOMIC DNA]</scope>
    <source>
        <strain evidence="2">36N120E</strain>
    </source>
</reference>
<feature type="compositionally biased region" description="Polar residues" evidence="1">
    <location>
        <begin position="26"/>
        <end position="38"/>
    </location>
</feature>
<gene>
    <name evidence="2" type="ORF">PPERSA_04931</name>
</gene>
<dbReference type="EMBL" id="LDAU01000020">
    <property type="protein sequence ID" value="KRX10764.1"/>
    <property type="molecule type" value="Genomic_DNA"/>
</dbReference>
<evidence type="ECO:0000256" key="1">
    <source>
        <dbReference type="SAM" id="MobiDB-lite"/>
    </source>
</evidence>
<comment type="caution">
    <text evidence="2">The sequence shown here is derived from an EMBL/GenBank/DDBJ whole genome shotgun (WGS) entry which is preliminary data.</text>
</comment>
<feature type="region of interest" description="Disordered" evidence="1">
    <location>
        <begin position="26"/>
        <end position="58"/>
    </location>
</feature>